<proteinExistence type="predicted"/>
<reference evidence="2" key="1">
    <citation type="submission" date="2018-05" db="EMBL/GenBank/DDBJ databases">
        <title>Azospirillum thermophila sp. nov., a novel isolated from hot spring.</title>
        <authorList>
            <person name="Zhao Z."/>
        </authorList>
    </citation>
    <scope>NUCLEOTIDE SEQUENCE [LARGE SCALE GENOMIC DNA]</scope>
    <source>
        <strain evidence="2">CFH 70021</strain>
        <plasmid evidence="2">unnamed4</plasmid>
    </source>
</reference>
<dbReference type="AlphaFoldDB" id="A0A2S2D0E7"/>
<evidence type="ECO:0000313" key="2">
    <source>
        <dbReference type="Proteomes" id="UP000245629"/>
    </source>
</evidence>
<keyword evidence="1" id="KW-0614">Plasmid</keyword>
<dbReference type="OrthoDB" id="7307613at2"/>
<keyword evidence="2" id="KW-1185">Reference proteome</keyword>
<sequence>MKISAFSSDIFTAANLHLSVLDEFIAIVQSKLAETVNPFARDSLNDLLANLTEQRDSYLMLADSIALTAHVA</sequence>
<geneLocation type="plasmid" evidence="1 2">
    <name>unnamed4</name>
</geneLocation>
<organism evidence="1 2">
    <name type="scientific">Azospirillum thermophilum</name>
    <dbReference type="NCBI Taxonomy" id="2202148"/>
    <lineage>
        <taxon>Bacteria</taxon>
        <taxon>Pseudomonadati</taxon>
        <taxon>Pseudomonadota</taxon>
        <taxon>Alphaproteobacteria</taxon>
        <taxon>Rhodospirillales</taxon>
        <taxon>Azospirillaceae</taxon>
        <taxon>Azospirillum</taxon>
    </lineage>
</organism>
<dbReference type="RefSeq" id="WP_109334318.1">
    <property type="nucleotide sequence ID" value="NZ_CP029359.1"/>
</dbReference>
<accession>A0A2S2D0E7</accession>
<evidence type="ECO:0000313" key="1">
    <source>
        <dbReference type="EMBL" id="AWK90222.1"/>
    </source>
</evidence>
<gene>
    <name evidence="1" type="ORF">DEW08_29865</name>
</gene>
<dbReference type="KEGG" id="azz:DEW08_29865"/>
<dbReference type="EMBL" id="CP029359">
    <property type="protein sequence ID" value="AWK90222.1"/>
    <property type="molecule type" value="Genomic_DNA"/>
</dbReference>
<name>A0A2S2D0E7_9PROT</name>
<dbReference type="Proteomes" id="UP000245629">
    <property type="component" value="Plasmid unnamed4"/>
</dbReference>
<protein>
    <submittedName>
        <fullName evidence="1">Uncharacterized protein</fullName>
    </submittedName>
</protein>